<evidence type="ECO:0000313" key="4">
    <source>
        <dbReference type="EnsemblPlants" id="KEH36126"/>
    </source>
</evidence>
<keyword evidence="1" id="KW-1133">Transmembrane helix</keyword>
<keyword evidence="1 2" id="KW-0812">Transmembrane</keyword>
<reference evidence="3" key="5">
    <citation type="journal article" date="2018" name="Nat. Plants">
        <title>Whole-genome landscape of Medicago truncatula symbiotic genes.</title>
        <authorList>
            <person name="Pecrix Y."/>
            <person name="Gamas P."/>
            <person name="Carrere S."/>
        </authorList>
    </citation>
    <scope>NUCLEOTIDE SEQUENCE</scope>
    <source>
        <tissue evidence="3">Leaves</tissue>
    </source>
</reference>
<feature type="transmembrane region" description="Helical" evidence="1">
    <location>
        <begin position="241"/>
        <end position="262"/>
    </location>
</feature>
<reference evidence="6" key="4">
    <citation type="journal article" date="2018" name="Nat. Plants">
        <title>Whole-genome landscape of Medicago truncatula symbiotic genes.</title>
        <authorList>
            <person name="Pecrix Y."/>
            <person name="Staton S.E."/>
            <person name="Sallet E."/>
            <person name="Lelandais-Briere C."/>
            <person name="Moreau S."/>
            <person name="Carrere S."/>
            <person name="Blein T."/>
            <person name="Jardinaud M.F."/>
            <person name="Latrasse D."/>
            <person name="Zouine M."/>
            <person name="Zahm M."/>
            <person name="Kreplak J."/>
            <person name="Mayjonade B."/>
            <person name="Satge C."/>
            <person name="Perez M."/>
            <person name="Cauet S."/>
            <person name="Marande W."/>
            <person name="Chantry-Darmon C."/>
            <person name="Lopez-Roques C."/>
            <person name="Bouchez O."/>
            <person name="Berard A."/>
            <person name="Debelle F."/>
            <person name="Munos S."/>
            <person name="Bendahmane A."/>
            <person name="Berges H."/>
            <person name="Niebel A."/>
            <person name="Buitink J."/>
            <person name="Frugier F."/>
            <person name="Benhamed M."/>
            <person name="Crespi M."/>
            <person name="Gouzy J."/>
            <person name="Gamas P."/>
        </authorList>
    </citation>
    <scope>NUCLEOTIDE SEQUENCE [LARGE SCALE GENOMIC DNA]</scope>
    <source>
        <strain evidence="6">cv. Jemalong A17</strain>
    </source>
</reference>
<dbReference type="STRING" id="3880.A0A072V374"/>
<dbReference type="KEGG" id="mtr:25490165"/>
<feature type="transmembrane region" description="Helical" evidence="1">
    <location>
        <begin position="134"/>
        <end position="162"/>
    </location>
</feature>
<dbReference type="Proteomes" id="UP000002051">
    <property type="component" value="Chromosome 3"/>
</dbReference>
<accession>A0A072V374</accession>
<name>A0A072V374_MEDTR</name>
<gene>
    <name evidence="4" type="primary">25490165</name>
    <name evidence="2" type="ordered locus">MTR_3g111540</name>
    <name evidence="3" type="ORF">MtrunA17_Chr3g0141281</name>
</gene>
<feature type="transmembrane region" description="Helical" evidence="1">
    <location>
        <begin position="212"/>
        <end position="235"/>
    </location>
</feature>
<dbReference type="EMBL" id="CM001219">
    <property type="protein sequence ID" value="KEH36126.1"/>
    <property type="molecule type" value="Genomic_DNA"/>
</dbReference>
<dbReference type="HOGENOM" id="CLU_055358_0_0_1"/>
<organism evidence="2 5">
    <name type="scientific">Medicago truncatula</name>
    <name type="common">Barrel medic</name>
    <name type="synonym">Medicago tribuloides</name>
    <dbReference type="NCBI Taxonomy" id="3880"/>
    <lineage>
        <taxon>Eukaryota</taxon>
        <taxon>Viridiplantae</taxon>
        <taxon>Streptophyta</taxon>
        <taxon>Embryophyta</taxon>
        <taxon>Tracheophyta</taxon>
        <taxon>Spermatophyta</taxon>
        <taxon>Magnoliopsida</taxon>
        <taxon>eudicotyledons</taxon>
        <taxon>Gunneridae</taxon>
        <taxon>Pentapetalae</taxon>
        <taxon>rosids</taxon>
        <taxon>fabids</taxon>
        <taxon>Fabales</taxon>
        <taxon>Fabaceae</taxon>
        <taxon>Papilionoideae</taxon>
        <taxon>50 kb inversion clade</taxon>
        <taxon>NPAAA clade</taxon>
        <taxon>Hologalegina</taxon>
        <taxon>IRL clade</taxon>
        <taxon>Trifolieae</taxon>
        <taxon>Medicago</taxon>
    </lineage>
</organism>
<evidence type="ECO:0000313" key="2">
    <source>
        <dbReference type="EMBL" id="KEH36126.1"/>
    </source>
</evidence>
<evidence type="ECO:0000313" key="5">
    <source>
        <dbReference type="Proteomes" id="UP000002051"/>
    </source>
</evidence>
<keyword evidence="1" id="KW-0472">Membrane</keyword>
<reference evidence="4" key="3">
    <citation type="submission" date="2015-04" db="UniProtKB">
        <authorList>
            <consortium name="EnsemblPlants"/>
        </authorList>
    </citation>
    <scope>IDENTIFICATION</scope>
    <source>
        <strain evidence="4">cv. Jemalong A17</strain>
    </source>
</reference>
<reference evidence="2 5" key="2">
    <citation type="journal article" date="2014" name="BMC Genomics">
        <title>An improved genome release (version Mt4.0) for the model legume Medicago truncatula.</title>
        <authorList>
            <person name="Tang H."/>
            <person name="Krishnakumar V."/>
            <person name="Bidwell S."/>
            <person name="Rosen B."/>
            <person name="Chan A."/>
            <person name="Zhou S."/>
            <person name="Gentzbittel L."/>
            <person name="Childs K.L."/>
            <person name="Yandell M."/>
            <person name="Gundlach H."/>
            <person name="Mayer K.F."/>
            <person name="Schwartz D.C."/>
            <person name="Town C.D."/>
        </authorList>
    </citation>
    <scope>GENOME REANNOTATION</scope>
    <source>
        <strain evidence="2">A17</strain>
        <strain evidence="4 5">cv. Jemalong A17</strain>
    </source>
</reference>
<dbReference type="EnsemblPlants" id="KEH36126">
    <property type="protein sequence ID" value="KEH36126"/>
    <property type="gene ID" value="MTR_3g111540"/>
</dbReference>
<protein>
    <submittedName>
        <fullName evidence="2">Transmembrane protein, putative</fullName>
    </submittedName>
</protein>
<dbReference type="PANTHER" id="PTHR33918:SF4">
    <property type="entry name" value="ABC-2 TYPE TRANSPORTER DOMAIN-CONTAINING PROTEIN"/>
    <property type="match status" value="1"/>
</dbReference>
<dbReference type="PANTHER" id="PTHR33918">
    <property type="entry name" value="OS01G0704200 PROTEIN"/>
    <property type="match status" value="1"/>
</dbReference>
<dbReference type="Gramene" id="rna19614">
    <property type="protein sequence ID" value="RHN70974.1"/>
    <property type="gene ID" value="gene19614"/>
</dbReference>
<sequence length="354" mass="39421">MELQALCCALPSQPLQFSKLRSQAFGTQALFRYQKQKFGFEKSSKSFKQVIKEPSLLGLNKFQRTLIHASDSTVNGALEVELKQSSSVPVNVGYSGLEPFHGKSGSVSFYGLTHQSVEEGKLVSAPFKQEESSYLWVLAPVAFISSLILPQFFVGTVVAAFFNDLILKDIVTSFSSEALFYVGLATFLQVADRVQRPYLQYSSKRWGLITGLKGYITSAFLTTGLKIAVPLLLLYVTWSVVRMAAVVAIAPFLVGCAAQFAFERHLDRRGSSCWPLVPIIFEVYRLYQLTKAANFSEKLMYSMKGLPASPEVLERSGALFGMMVIFQLLGIVCIWSLMTFLLRLFPSRPVAENY</sequence>
<proteinExistence type="predicted"/>
<dbReference type="AlphaFoldDB" id="A0A072V374"/>
<dbReference type="EMBL" id="PSQE01000003">
    <property type="protein sequence ID" value="RHN70974.1"/>
    <property type="molecule type" value="Genomic_DNA"/>
</dbReference>
<reference evidence="2 5" key="1">
    <citation type="journal article" date="2011" name="Nature">
        <title>The Medicago genome provides insight into the evolution of rhizobial symbioses.</title>
        <authorList>
            <person name="Young N.D."/>
            <person name="Debelle F."/>
            <person name="Oldroyd G.E."/>
            <person name="Geurts R."/>
            <person name="Cannon S.B."/>
            <person name="Udvardi M.K."/>
            <person name="Benedito V.A."/>
            <person name="Mayer K.F."/>
            <person name="Gouzy J."/>
            <person name="Schoof H."/>
            <person name="Van de Peer Y."/>
            <person name="Proost S."/>
            <person name="Cook D.R."/>
            <person name="Meyers B.C."/>
            <person name="Spannagl M."/>
            <person name="Cheung F."/>
            <person name="De Mita S."/>
            <person name="Krishnakumar V."/>
            <person name="Gundlach H."/>
            <person name="Zhou S."/>
            <person name="Mudge J."/>
            <person name="Bharti A.K."/>
            <person name="Murray J.D."/>
            <person name="Naoumkina M.A."/>
            <person name="Rosen B."/>
            <person name="Silverstein K.A."/>
            <person name="Tang H."/>
            <person name="Rombauts S."/>
            <person name="Zhao P.X."/>
            <person name="Zhou P."/>
            <person name="Barbe V."/>
            <person name="Bardou P."/>
            <person name="Bechner M."/>
            <person name="Bellec A."/>
            <person name="Berger A."/>
            <person name="Berges H."/>
            <person name="Bidwell S."/>
            <person name="Bisseling T."/>
            <person name="Choisne N."/>
            <person name="Couloux A."/>
            <person name="Denny R."/>
            <person name="Deshpande S."/>
            <person name="Dai X."/>
            <person name="Doyle J.J."/>
            <person name="Dudez A.M."/>
            <person name="Farmer A.D."/>
            <person name="Fouteau S."/>
            <person name="Franken C."/>
            <person name="Gibelin C."/>
            <person name="Gish J."/>
            <person name="Goldstein S."/>
            <person name="Gonzalez A.J."/>
            <person name="Green P.J."/>
            <person name="Hallab A."/>
            <person name="Hartog M."/>
            <person name="Hua A."/>
            <person name="Humphray S.J."/>
            <person name="Jeong D.H."/>
            <person name="Jing Y."/>
            <person name="Jocker A."/>
            <person name="Kenton S.M."/>
            <person name="Kim D.J."/>
            <person name="Klee K."/>
            <person name="Lai H."/>
            <person name="Lang C."/>
            <person name="Lin S."/>
            <person name="Macmil S.L."/>
            <person name="Magdelenat G."/>
            <person name="Matthews L."/>
            <person name="McCorrison J."/>
            <person name="Monaghan E.L."/>
            <person name="Mun J.H."/>
            <person name="Najar F.Z."/>
            <person name="Nicholson C."/>
            <person name="Noirot C."/>
            <person name="O'Bleness M."/>
            <person name="Paule C.R."/>
            <person name="Poulain J."/>
            <person name="Prion F."/>
            <person name="Qin B."/>
            <person name="Qu C."/>
            <person name="Retzel E.F."/>
            <person name="Riddle C."/>
            <person name="Sallet E."/>
            <person name="Samain S."/>
            <person name="Samson N."/>
            <person name="Sanders I."/>
            <person name="Saurat O."/>
            <person name="Scarpelli C."/>
            <person name="Schiex T."/>
            <person name="Segurens B."/>
            <person name="Severin A.J."/>
            <person name="Sherrier D.J."/>
            <person name="Shi R."/>
            <person name="Sims S."/>
            <person name="Singer S.R."/>
            <person name="Sinharoy S."/>
            <person name="Sterck L."/>
            <person name="Viollet A."/>
            <person name="Wang B.B."/>
            <person name="Wang K."/>
            <person name="Wang M."/>
            <person name="Wang X."/>
            <person name="Warfsmann J."/>
            <person name="Weissenbach J."/>
            <person name="White D.D."/>
            <person name="White J.D."/>
            <person name="Wiley G.B."/>
            <person name="Wincker P."/>
            <person name="Xing Y."/>
            <person name="Yang L."/>
            <person name="Yao Z."/>
            <person name="Ying F."/>
            <person name="Zhai J."/>
            <person name="Zhou L."/>
            <person name="Zuber A."/>
            <person name="Denarie J."/>
            <person name="Dixon R.A."/>
            <person name="May G.D."/>
            <person name="Schwartz D.C."/>
            <person name="Rogers J."/>
            <person name="Quetier F."/>
            <person name="Town C.D."/>
            <person name="Roe B.A."/>
        </authorList>
    </citation>
    <scope>NUCLEOTIDE SEQUENCE [LARGE SCALE GENOMIC DNA]</scope>
    <source>
        <strain evidence="2">A17</strain>
        <strain evidence="4 5">cv. Jemalong A17</strain>
    </source>
</reference>
<dbReference type="Proteomes" id="UP000265566">
    <property type="component" value="Chromosome 3"/>
</dbReference>
<keyword evidence="5" id="KW-1185">Reference proteome</keyword>
<evidence type="ECO:0000313" key="3">
    <source>
        <dbReference type="EMBL" id="RHN70974.1"/>
    </source>
</evidence>
<dbReference type="OrthoDB" id="1927955at2759"/>
<evidence type="ECO:0000313" key="6">
    <source>
        <dbReference type="Proteomes" id="UP000265566"/>
    </source>
</evidence>
<feature type="transmembrane region" description="Helical" evidence="1">
    <location>
        <begin position="319"/>
        <end position="345"/>
    </location>
</feature>
<evidence type="ECO:0000256" key="1">
    <source>
        <dbReference type="SAM" id="Phobius"/>
    </source>
</evidence>